<feature type="region of interest" description="Disordered" evidence="1">
    <location>
        <begin position="248"/>
        <end position="287"/>
    </location>
</feature>
<dbReference type="VEuPathDB" id="ToxoDB:ENH_00025870"/>
<name>U6MRH8_9EIME</name>
<dbReference type="AlphaFoldDB" id="U6MRH8"/>
<feature type="compositionally biased region" description="Polar residues" evidence="1">
    <location>
        <begin position="274"/>
        <end position="283"/>
    </location>
</feature>
<accession>U6MRH8</accession>
<keyword evidence="3" id="KW-1185">Reference proteome</keyword>
<feature type="compositionally biased region" description="Low complexity" evidence="1">
    <location>
        <begin position="59"/>
        <end position="68"/>
    </location>
</feature>
<dbReference type="RefSeq" id="XP_013435294.1">
    <property type="nucleotide sequence ID" value="XM_013579840.1"/>
</dbReference>
<evidence type="ECO:0000313" key="3">
    <source>
        <dbReference type="Proteomes" id="UP000030754"/>
    </source>
</evidence>
<dbReference type="Proteomes" id="UP000030754">
    <property type="component" value="Unassembled WGS sequence"/>
</dbReference>
<feature type="compositionally biased region" description="Polar residues" evidence="1">
    <location>
        <begin position="91"/>
        <end position="110"/>
    </location>
</feature>
<feature type="compositionally biased region" description="Polar residues" evidence="1">
    <location>
        <begin position="408"/>
        <end position="429"/>
    </location>
</feature>
<feature type="compositionally biased region" description="Basic and acidic residues" evidence="1">
    <location>
        <begin position="75"/>
        <end position="90"/>
    </location>
</feature>
<dbReference type="GeneID" id="25472756"/>
<feature type="region of interest" description="Disordered" evidence="1">
    <location>
        <begin position="401"/>
        <end position="447"/>
    </location>
</feature>
<protein>
    <submittedName>
        <fullName evidence="2">Uncharacterized protein</fullName>
    </submittedName>
</protein>
<feature type="region of interest" description="Disordered" evidence="1">
    <location>
        <begin position="1"/>
        <end position="110"/>
    </location>
</feature>
<evidence type="ECO:0000256" key="1">
    <source>
        <dbReference type="SAM" id="MobiDB-lite"/>
    </source>
</evidence>
<reference evidence="2" key="1">
    <citation type="submission" date="2013-10" db="EMBL/GenBank/DDBJ databases">
        <title>Genomic analysis of the causative agents of coccidiosis in chickens.</title>
        <authorList>
            <person name="Reid A.J."/>
            <person name="Blake D."/>
            <person name="Billington K."/>
            <person name="Browne H."/>
            <person name="Dunn M."/>
            <person name="Hung S."/>
            <person name="Kawahara F."/>
            <person name="Miranda-Saavedra D."/>
            <person name="Mourier T."/>
            <person name="Nagra H."/>
            <person name="Otto T.D."/>
            <person name="Rawlings N."/>
            <person name="Sanchez A."/>
            <person name="Sanders M."/>
            <person name="Subramaniam C."/>
            <person name="Tay Y."/>
            <person name="Dear P."/>
            <person name="Doerig C."/>
            <person name="Gruber A."/>
            <person name="Parkinson J."/>
            <person name="Shirley M."/>
            <person name="Wan K.L."/>
            <person name="Berriman M."/>
            <person name="Tomley F."/>
            <person name="Pain A."/>
        </authorList>
    </citation>
    <scope>NUCLEOTIDE SEQUENCE [LARGE SCALE GENOMIC DNA]</scope>
    <source>
        <strain evidence="2">Houghton</strain>
    </source>
</reference>
<gene>
    <name evidence="2" type="ORF">ENH_00025870</name>
</gene>
<dbReference type="EMBL" id="HG723841">
    <property type="protein sequence ID" value="CDJ66827.1"/>
    <property type="molecule type" value="Genomic_DNA"/>
</dbReference>
<dbReference type="OrthoDB" id="348435at2759"/>
<reference evidence="2" key="2">
    <citation type="submission" date="2013-10" db="EMBL/GenBank/DDBJ databases">
        <authorList>
            <person name="Aslett M."/>
        </authorList>
    </citation>
    <scope>NUCLEOTIDE SEQUENCE [LARGE SCALE GENOMIC DNA]</scope>
    <source>
        <strain evidence="2">Houghton</strain>
    </source>
</reference>
<sequence length="967" mass="104205">MVQPMPPGFHCFDDTATGSYSSRNSSPGGRESQLPTADTNAEKGQTVELAEAGSQVSRPSPSSAAAKPNIQTAEHPVKAEKYAHMSRSRDTTASQAEVASESGETGTAKNLVSDTGVHSLSCLPGTCEICRAPTSHLPFNGELPWLPLDPEKRVHLRLLWGFYTSSLPISCSAMQDALIQGDLSALRAEAALLSIISRALGFTCLSLSAKRVAEICDMRDTGSLNPAWGPHHPVGAEECCEIHSHPAQPTQQLLQRQQPQQQEQLDAPQRRDFSASSNTSCNSLPRKLEPFDEGSSCGFQRTFGPIGAVHDNGTERDAGAQTEAETVVGAPPADIIHAIGPEATKFFLHGKECNKQGLPSRGAAAALLPRQGLQGRHMQQKHAKHQRHQQMERKLLEQHDAGYHRQAQKQQQGPLTGEQQPSGRQQHQQIRYPRNQKPSTQQKQLQHHRNNMQLAGMGNCKDTLCKAVAVCFLEVHAAKSRLDPLFQENMHVSEATSSYDEAALRSPSSPTAQDNDLKVPWSLPRDLLTVESRPRTVLAAAASRIDAKITVNTLPPSPITVVQTASKKVLKFVRAWSGATAHTAASVATCGTAITTAIWRQFSPSSGIWSWLVRTPLRLFSEVSGAGVSPLVATVEAKSAAAAQGSCKGAFQRAVVLLNQRCGSPAISYGPLKGNSWLSNFLLPGEPKLIKHLLHGVLGKAEGAARRKGASLLSLVKRLLLPVGATLQTVHKLLEIAILWKASGFGGIQLPGFSVLWSGTSPEFNRNCTDNSCSQVDEWGGNSRTCNLSSWVNSEGLRQKNASSTWHWSSLGNIPDMCSYHNLLNSHLSDWSLPFAQLKQQQQQHVADLQLPHQTMQVGQFCRFVGEMTPISSTAVSFHTPVAYPEVLTDSRTSRSVAEKDGSSTAVASGPRRNIPFGRNSQTSAAKKVAVAGAAAAAATASWGAAASSPRLMTCCQPQRHVSFQTS</sequence>
<organism evidence="2 3">
    <name type="scientific">Eimeria necatrix</name>
    <dbReference type="NCBI Taxonomy" id="51315"/>
    <lineage>
        <taxon>Eukaryota</taxon>
        <taxon>Sar</taxon>
        <taxon>Alveolata</taxon>
        <taxon>Apicomplexa</taxon>
        <taxon>Conoidasida</taxon>
        <taxon>Coccidia</taxon>
        <taxon>Eucoccidiorida</taxon>
        <taxon>Eimeriorina</taxon>
        <taxon>Eimeriidae</taxon>
        <taxon>Eimeria</taxon>
    </lineage>
</organism>
<feature type="compositionally biased region" description="Low complexity" evidence="1">
    <location>
        <begin position="248"/>
        <end position="267"/>
    </location>
</feature>
<feature type="region of interest" description="Disordered" evidence="1">
    <location>
        <begin position="893"/>
        <end position="920"/>
    </location>
</feature>
<proteinExistence type="predicted"/>
<evidence type="ECO:0000313" key="2">
    <source>
        <dbReference type="EMBL" id="CDJ66827.1"/>
    </source>
</evidence>
<feature type="compositionally biased region" description="Polar residues" evidence="1">
    <location>
        <begin position="16"/>
        <end position="43"/>
    </location>
</feature>